<reference evidence="2" key="1">
    <citation type="submission" date="2017-07" db="EMBL/GenBank/DDBJ databases">
        <authorList>
            <person name="Mikheyev A."/>
            <person name="Grau M."/>
        </authorList>
    </citation>
    <scope>NUCLEOTIDE SEQUENCE</scope>
    <source>
        <tissue evidence="2">Venom_gland</tissue>
    </source>
</reference>
<evidence type="ECO:0000313" key="2">
    <source>
        <dbReference type="EMBL" id="LAB29333.1"/>
    </source>
</evidence>
<accession>A0A2D4M8M9</accession>
<dbReference type="CDD" id="cd22473">
    <property type="entry name" value="KH-I_DDX46"/>
    <property type="match status" value="1"/>
</dbReference>
<sequence length="148" mass="17014">MGTIQAPTVSAKTIAEQLAEKINAKLNYVPIEKQEEDKQEGQNESFKRYEEELEINDFPQTARWKVTSKEALHRISEYSEAAITIRGTYFPPGKEPKEGERKIYLAIESANELAVQKAKAEITRLIKEELIRLQNSYQPTNKGRYKVL</sequence>
<dbReference type="PANTHER" id="PTHR15744:SF0">
    <property type="entry name" value="KH HOMOLOGY DOMAIN-CONTAINING PROTEIN 4"/>
    <property type="match status" value="1"/>
</dbReference>
<dbReference type="Pfam" id="PF23469">
    <property type="entry name" value="KH_12"/>
    <property type="match status" value="1"/>
</dbReference>
<dbReference type="PANTHER" id="PTHR15744">
    <property type="entry name" value="BLOM7"/>
    <property type="match status" value="1"/>
</dbReference>
<proteinExistence type="predicted"/>
<name>A0A2D4M8M9_9SAUR</name>
<protein>
    <recommendedName>
        <fullName evidence="1">ATP-dependent RNA helicase PRP5/DDX46/KHDC4 KH domain-containing protein</fullName>
    </recommendedName>
</protein>
<dbReference type="AlphaFoldDB" id="A0A2D4M8M9"/>
<dbReference type="InterPro" id="IPR056149">
    <property type="entry name" value="PRP5/DDX46/KHDC4_KH"/>
</dbReference>
<reference evidence="2" key="2">
    <citation type="submission" date="2017-11" db="EMBL/GenBank/DDBJ databases">
        <title>Coralsnake Venomics: Analyses of Venom Gland Transcriptomes and Proteomes of Six Brazilian Taxa.</title>
        <authorList>
            <person name="Aird S.D."/>
            <person name="Jorge da Silva N."/>
            <person name="Qiu L."/>
            <person name="Villar-Briones A."/>
            <person name="Aparecida-Saddi V."/>
            <person name="Campos-Telles M.P."/>
            <person name="Grau M."/>
            <person name="Mikheyev A.S."/>
        </authorList>
    </citation>
    <scope>NUCLEOTIDE SEQUENCE</scope>
    <source>
        <tissue evidence="2">Venom_gland</tissue>
    </source>
</reference>
<dbReference type="GO" id="GO:0005634">
    <property type="term" value="C:nucleus"/>
    <property type="evidence" value="ECO:0007669"/>
    <property type="project" value="InterPro"/>
</dbReference>
<organism evidence="2">
    <name type="scientific">Micrurus spixii</name>
    <name type="common">Amazon coral snake</name>
    <dbReference type="NCBI Taxonomy" id="129469"/>
    <lineage>
        <taxon>Eukaryota</taxon>
        <taxon>Metazoa</taxon>
        <taxon>Chordata</taxon>
        <taxon>Craniata</taxon>
        <taxon>Vertebrata</taxon>
        <taxon>Euteleostomi</taxon>
        <taxon>Lepidosauria</taxon>
        <taxon>Squamata</taxon>
        <taxon>Bifurcata</taxon>
        <taxon>Unidentata</taxon>
        <taxon>Episquamata</taxon>
        <taxon>Toxicofera</taxon>
        <taxon>Serpentes</taxon>
        <taxon>Colubroidea</taxon>
        <taxon>Elapidae</taxon>
        <taxon>Elapinae</taxon>
        <taxon>Micrurus</taxon>
    </lineage>
</organism>
<dbReference type="GO" id="GO:0003723">
    <property type="term" value="F:RNA binding"/>
    <property type="evidence" value="ECO:0007669"/>
    <property type="project" value="InterPro"/>
</dbReference>
<dbReference type="InterPro" id="IPR031121">
    <property type="entry name" value="RIK/BLOM7"/>
</dbReference>
<evidence type="ECO:0000259" key="1">
    <source>
        <dbReference type="Pfam" id="PF23469"/>
    </source>
</evidence>
<feature type="domain" description="ATP-dependent RNA helicase PRP5/DDX46/KHDC4 KH" evidence="1">
    <location>
        <begin position="50"/>
        <end position="129"/>
    </location>
</feature>
<dbReference type="EMBL" id="IACM01076479">
    <property type="protein sequence ID" value="LAB29333.1"/>
    <property type="molecule type" value="Transcribed_RNA"/>
</dbReference>